<comment type="caution">
    <text evidence="3">The sequence shown here is derived from an EMBL/GenBank/DDBJ whole genome shotgun (WGS) entry which is preliminary data.</text>
</comment>
<reference evidence="3 4" key="1">
    <citation type="journal article" date="2016" name="Sci. Rep.">
        <title>Draft genome sequencing and secretome analysis of fungal phytopathogen Ascochyta rabiei provides insight into the necrotrophic effector repertoire.</title>
        <authorList>
            <person name="Verma S."/>
            <person name="Gazara R.K."/>
            <person name="Nizam S."/>
            <person name="Parween S."/>
            <person name="Chattopadhyay D."/>
            <person name="Verma P.K."/>
        </authorList>
    </citation>
    <scope>NUCLEOTIDE SEQUENCE [LARGE SCALE GENOMIC DNA]</scope>
    <source>
        <strain evidence="3 4">ArDII</strain>
    </source>
</reference>
<feature type="region of interest" description="Disordered" evidence="1">
    <location>
        <begin position="1"/>
        <end position="138"/>
    </location>
</feature>
<evidence type="ECO:0000256" key="2">
    <source>
        <dbReference type="SAM" id="Phobius"/>
    </source>
</evidence>
<protein>
    <submittedName>
        <fullName evidence="3">Uncharacterized protein</fullName>
    </submittedName>
</protein>
<dbReference type="AlphaFoldDB" id="A0A162Z0H8"/>
<feature type="compositionally biased region" description="Low complexity" evidence="1">
    <location>
        <begin position="95"/>
        <end position="107"/>
    </location>
</feature>
<evidence type="ECO:0000313" key="4">
    <source>
        <dbReference type="Proteomes" id="UP000076837"/>
    </source>
</evidence>
<feature type="transmembrane region" description="Helical" evidence="2">
    <location>
        <begin position="339"/>
        <end position="359"/>
    </location>
</feature>
<organism evidence="3 4">
    <name type="scientific">Didymella rabiei</name>
    <name type="common">Chickpea ascochyta blight fungus</name>
    <name type="synonym">Mycosphaerella rabiei</name>
    <dbReference type="NCBI Taxonomy" id="5454"/>
    <lineage>
        <taxon>Eukaryota</taxon>
        <taxon>Fungi</taxon>
        <taxon>Dikarya</taxon>
        <taxon>Ascomycota</taxon>
        <taxon>Pezizomycotina</taxon>
        <taxon>Dothideomycetes</taxon>
        <taxon>Pleosporomycetidae</taxon>
        <taxon>Pleosporales</taxon>
        <taxon>Pleosporineae</taxon>
        <taxon>Didymellaceae</taxon>
        <taxon>Ascochyta</taxon>
    </lineage>
</organism>
<keyword evidence="2" id="KW-0812">Transmembrane</keyword>
<gene>
    <name evidence="3" type="ORF">ST47_g8422</name>
</gene>
<proteinExistence type="predicted"/>
<accession>A0A162Z0H8</accession>
<keyword evidence="4" id="KW-1185">Reference proteome</keyword>
<evidence type="ECO:0000313" key="3">
    <source>
        <dbReference type="EMBL" id="KZM20332.1"/>
    </source>
</evidence>
<dbReference type="OrthoDB" id="10464360at2759"/>
<name>A0A162Z0H8_DIDRA</name>
<keyword evidence="2" id="KW-1133">Transmembrane helix</keyword>
<keyword evidence="2" id="KW-0472">Membrane</keyword>
<evidence type="ECO:0000256" key="1">
    <source>
        <dbReference type="SAM" id="MobiDB-lite"/>
    </source>
</evidence>
<dbReference type="EMBL" id="JYNV01000281">
    <property type="protein sequence ID" value="KZM20332.1"/>
    <property type="molecule type" value="Genomic_DNA"/>
</dbReference>
<sequence>MSSSQPPQTLLEKRNKTVKRLESHTEASQGPETDETDGSTPRLLPLPRPGPVESSPEPSPDTLQEHIATQSIIRPSRNAFARPDDRPGFGIYAGSSESSVLPVSHSSCPGASSEPPKYTPLSLSADEPIPRVGDSTPRLSDVITPSLSIPDNAALPPYAFAPTEGGFDFELPAQSPNANETTVVQPTSHPSSTGTPCLPSTPDLHVQPSVSSLRAALYPRPTPTMAANHTIPRRQVQLGEHIPDELPTREEPPALTTIARIQRSLARTLQIRTPPTNVAAAIEMNDFPSSAGVPRLAHDGEAVEQRRRVEERQRLETEITERGISRGAIEERRQRAYRIWTPVCVIAGVVLFAVIYVSVTKGE</sequence>
<dbReference type="Proteomes" id="UP000076837">
    <property type="component" value="Unassembled WGS sequence"/>
</dbReference>
<feature type="compositionally biased region" description="Basic and acidic residues" evidence="1">
    <location>
        <begin position="11"/>
        <end position="25"/>
    </location>
</feature>